<dbReference type="Proteomes" id="UP000297777">
    <property type="component" value="Unassembled WGS sequence"/>
</dbReference>
<dbReference type="Gene3D" id="3.30.40.10">
    <property type="entry name" value="Zinc/RING finger domain, C3HC4 (zinc finger)"/>
    <property type="match status" value="1"/>
</dbReference>
<keyword evidence="8" id="KW-1185">Reference proteome</keyword>
<evidence type="ECO:0000256" key="4">
    <source>
        <dbReference type="PROSITE-ProRule" id="PRU00175"/>
    </source>
</evidence>
<proteinExistence type="predicted"/>
<evidence type="ECO:0000256" key="5">
    <source>
        <dbReference type="SAM" id="MobiDB-lite"/>
    </source>
</evidence>
<feature type="region of interest" description="Disordered" evidence="5">
    <location>
        <begin position="94"/>
        <end position="200"/>
    </location>
</feature>
<feature type="compositionally biased region" description="Low complexity" evidence="5">
    <location>
        <begin position="189"/>
        <end position="198"/>
    </location>
</feature>
<dbReference type="GO" id="GO:0008270">
    <property type="term" value="F:zinc ion binding"/>
    <property type="evidence" value="ECO:0007669"/>
    <property type="project" value="UniProtKB-KW"/>
</dbReference>
<evidence type="ECO:0000256" key="3">
    <source>
        <dbReference type="ARBA" id="ARBA00022833"/>
    </source>
</evidence>
<evidence type="ECO:0000256" key="1">
    <source>
        <dbReference type="ARBA" id="ARBA00022723"/>
    </source>
</evidence>
<feature type="compositionally biased region" description="Basic residues" evidence="5">
    <location>
        <begin position="170"/>
        <end position="181"/>
    </location>
</feature>
<dbReference type="PANTHER" id="PTHR45969">
    <property type="entry name" value="RING ZINC FINGER PROTEIN-RELATED"/>
    <property type="match status" value="1"/>
</dbReference>
<evidence type="ECO:0000313" key="8">
    <source>
        <dbReference type="Proteomes" id="UP000297777"/>
    </source>
</evidence>
<dbReference type="PANTHER" id="PTHR45969:SF69">
    <property type="entry name" value="FINGER DOMAIN PROTEIN, PUTATIVE (AFU_ORTHOLOGUE AFUA_3G12190)-RELATED"/>
    <property type="match status" value="1"/>
</dbReference>
<dbReference type="GO" id="GO:0061630">
    <property type="term" value="F:ubiquitin protein ligase activity"/>
    <property type="evidence" value="ECO:0007669"/>
    <property type="project" value="TreeGrafter"/>
</dbReference>
<dbReference type="OrthoDB" id="8062037at2759"/>
<dbReference type="Pfam" id="PF13639">
    <property type="entry name" value="zf-RING_2"/>
    <property type="match status" value="1"/>
</dbReference>
<dbReference type="SMART" id="SM00744">
    <property type="entry name" value="RINGv"/>
    <property type="match status" value="1"/>
</dbReference>
<comment type="caution">
    <text evidence="7">The sequence shown here is derived from an EMBL/GenBank/DDBJ whole genome shotgun (WGS) entry which is preliminary data.</text>
</comment>
<protein>
    <recommendedName>
        <fullName evidence="6">RING-type domain-containing protein</fullName>
    </recommendedName>
</protein>
<dbReference type="SUPFAM" id="SSF57850">
    <property type="entry name" value="RING/U-box"/>
    <property type="match status" value="1"/>
</dbReference>
<organism evidence="7 8">
    <name type="scientific">Botrytis tulipae</name>
    <dbReference type="NCBI Taxonomy" id="87230"/>
    <lineage>
        <taxon>Eukaryota</taxon>
        <taxon>Fungi</taxon>
        <taxon>Dikarya</taxon>
        <taxon>Ascomycota</taxon>
        <taxon>Pezizomycotina</taxon>
        <taxon>Leotiomycetes</taxon>
        <taxon>Helotiales</taxon>
        <taxon>Sclerotiniaceae</taxon>
        <taxon>Botrytis</taxon>
    </lineage>
</organism>
<sequence length="393" mass="44599">MPPQLTRVNVSSLPVDQRTCAICQDDLGGGENGEPVKTACNHIFDRECVQRWLDADHTNCPICREEIRNVTGGVRDAARDRIRQINNAARRVRDRAVEEREQMMQAQADYGGGNEDDHLDGNVGEELEPMPLDVPGSFSTPTPPRHRYPIGGQASIRQSPPSRRFPSPPPHRHRSLPRNRLHSAPPPLSSSSSSTSAAMQHAEETYINALSTLQSLDTRIINQARLSYEANVFKHNAERNVQLAFQGLQRAVRSDDQETIDLALAMQESVTIRLDDAHNAMAQYSTPLREWMEERPRASERLDSARLEFAREREGFMRGVRSARGGRGERGSQQHFEIDEDEEAWEPYDPRDFDLRSLPYLVHVEYMINSINYGQDRLLMNAIQYHAIPCNVK</sequence>
<dbReference type="SMART" id="SM00184">
    <property type="entry name" value="RING"/>
    <property type="match status" value="1"/>
</dbReference>
<dbReference type="InterPro" id="IPR011016">
    <property type="entry name" value="Znf_RING-CH"/>
</dbReference>
<dbReference type="GO" id="GO:0016567">
    <property type="term" value="P:protein ubiquitination"/>
    <property type="evidence" value="ECO:0007669"/>
    <property type="project" value="TreeGrafter"/>
</dbReference>
<evidence type="ECO:0000256" key="2">
    <source>
        <dbReference type="ARBA" id="ARBA00022771"/>
    </source>
</evidence>
<keyword evidence="2 4" id="KW-0863">Zinc-finger</keyword>
<evidence type="ECO:0000313" key="7">
    <source>
        <dbReference type="EMBL" id="TGO16553.1"/>
    </source>
</evidence>
<dbReference type="PROSITE" id="PS50089">
    <property type="entry name" value="ZF_RING_2"/>
    <property type="match status" value="1"/>
</dbReference>
<keyword evidence="1" id="KW-0479">Metal-binding</keyword>
<reference evidence="7 8" key="1">
    <citation type="submission" date="2017-12" db="EMBL/GenBank/DDBJ databases">
        <title>Comparative genomics of Botrytis spp.</title>
        <authorList>
            <person name="Valero-Jimenez C.A."/>
            <person name="Tapia P."/>
            <person name="Veloso J."/>
            <person name="Silva-Moreno E."/>
            <person name="Staats M."/>
            <person name="Valdes J.H."/>
            <person name="Van Kan J.A.L."/>
        </authorList>
    </citation>
    <scope>NUCLEOTIDE SEQUENCE [LARGE SCALE GENOMIC DNA]</scope>
    <source>
        <strain evidence="7 8">Bt9001</strain>
    </source>
</reference>
<feature type="domain" description="RING-type" evidence="6">
    <location>
        <begin position="20"/>
        <end position="64"/>
    </location>
</feature>
<accession>A0A4Z1F1E2</accession>
<name>A0A4Z1F1E2_9HELO</name>
<keyword evidence="3" id="KW-0862">Zinc</keyword>
<evidence type="ECO:0000259" key="6">
    <source>
        <dbReference type="PROSITE" id="PS50089"/>
    </source>
</evidence>
<dbReference type="EMBL" id="PQXH01000026">
    <property type="protein sequence ID" value="TGO16553.1"/>
    <property type="molecule type" value="Genomic_DNA"/>
</dbReference>
<gene>
    <name evidence="7" type="ORF">BTUL_0026g00050</name>
</gene>
<dbReference type="AlphaFoldDB" id="A0A4Z1F1E2"/>
<dbReference type="InterPro" id="IPR013083">
    <property type="entry name" value="Znf_RING/FYVE/PHD"/>
</dbReference>
<dbReference type="InterPro" id="IPR001841">
    <property type="entry name" value="Znf_RING"/>
</dbReference>